<dbReference type="InterPro" id="IPR005674">
    <property type="entry name" value="CocE/Ser_esterase"/>
</dbReference>
<dbReference type="Gene3D" id="3.40.50.1820">
    <property type="entry name" value="alpha/beta hydrolase"/>
    <property type="match status" value="1"/>
</dbReference>
<dbReference type="Pfam" id="PF02129">
    <property type="entry name" value="Peptidase_S15"/>
    <property type="match status" value="1"/>
</dbReference>
<evidence type="ECO:0000256" key="2">
    <source>
        <dbReference type="SAM" id="SignalP"/>
    </source>
</evidence>
<dbReference type="RefSeq" id="WP_154716988.1">
    <property type="nucleotide sequence ID" value="NZ_LT837803.1"/>
</dbReference>
<gene>
    <name evidence="4" type="ORF">SDENCHOL_20496</name>
</gene>
<keyword evidence="2" id="KW-0732">Signal</keyword>
<organism evidence="4 5">
    <name type="scientific">Sterolibacterium denitrificans</name>
    <dbReference type="NCBI Taxonomy" id="157592"/>
    <lineage>
        <taxon>Bacteria</taxon>
        <taxon>Pseudomonadati</taxon>
        <taxon>Pseudomonadota</taxon>
        <taxon>Betaproteobacteria</taxon>
        <taxon>Nitrosomonadales</taxon>
        <taxon>Sterolibacteriaceae</taxon>
        <taxon>Sterolibacterium</taxon>
    </lineage>
</organism>
<dbReference type="Pfam" id="PF08530">
    <property type="entry name" value="PepX_C"/>
    <property type="match status" value="1"/>
</dbReference>
<protein>
    <recommendedName>
        <fullName evidence="3">Xaa-Pro dipeptidyl-peptidase C-terminal domain-containing protein</fullName>
    </recommendedName>
</protein>
<dbReference type="PROSITE" id="PS51257">
    <property type="entry name" value="PROKAR_LIPOPROTEIN"/>
    <property type="match status" value="1"/>
</dbReference>
<dbReference type="Gene3D" id="1.10.3020.10">
    <property type="entry name" value="alpha-amino acid ester hydrolase ( Helical cap domain)"/>
    <property type="match status" value="1"/>
</dbReference>
<dbReference type="SMART" id="SM00939">
    <property type="entry name" value="PepX_C"/>
    <property type="match status" value="1"/>
</dbReference>
<evidence type="ECO:0000259" key="3">
    <source>
        <dbReference type="SMART" id="SM00939"/>
    </source>
</evidence>
<dbReference type="InterPro" id="IPR008979">
    <property type="entry name" value="Galactose-bd-like_sf"/>
</dbReference>
<dbReference type="InterPro" id="IPR029058">
    <property type="entry name" value="AB_hydrolase_fold"/>
</dbReference>
<dbReference type="Gene3D" id="2.60.120.260">
    <property type="entry name" value="Galactose-binding domain-like"/>
    <property type="match status" value="1"/>
</dbReference>
<dbReference type="InterPro" id="IPR013736">
    <property type="entry name" value="Xaa-Pro_dipept_C"/>
</dbReference>
<sequence>MRVKLRVARIGALACLVVGLLTACNGDSDSDGGAGAGSAGSSVSVVAPSYPGPGASSGATTTLGTRALTSQNNPAITSNGAAKWRNYTRAAEYPNIVKLPLQFITTRTGQKLGVLVALPADENGNAIADTFPVILTQNAYRIDLGNALSSLLPPASTLGIGGADKFMIRRGYVSVTVDSLGSGVSDGKLDLFGPLEQAAYADAVDWVLQQPWSNGKIGVAGTSYLGISSLFTAAQQHPSIKAAFVNVPMGDPWRDTIGTGGMLNAWFISNWLPLTQALSVFNDLAISTYPQYADQIRAATQEHIAAIDDVLLPLIDNALSGVVGYATDDGDFWSVRSPIEQARNIQVPTFVIGSSSDIFQRNEPLLYEQLKRNVAAKMLIVPGAHAESILAALLNSNNPLENGAPAATGLLLQWFDKYLKDIDSGAEKQPTVTQYVAGLSATGLPRYLTASDWPHPQAVPQRLYLHGDMTLSTSAPEGNEAVHTLREPPAPVVKSGANRAGTLLRGWLIPSDSSEKSISWLQWSLGFVLPLFDWYRESDTVEKAQSALNYETGTMTSDYYINGPIQADIWMSSTATEAALSVRVDDVGADGVARPITNGLMSAAFRAVDTTRSRYLRGEMIQPWHPYTIASKQLLVPGQAVKVPVEIFPAAAVIKQGHKLRISISSSNQAQGVWNYPSQSLANGGVTTIYNDVSRPSSVVLPVLPSNLLK</sequence>
<dbReference type="SUPFAM" id="SSF53474">
    <property type="entry name" value="alpha/beta-Hydrolases"/>
    <property type="match status" value="1"/>
</dbReference>
<name>A0A7Z7HRN2_9PROT</name>
<evidence type="ECO:0000313" key="4">
    <source>
        <dbReference type="EMBL" id="SMB27884.1"/>
    </source>
</evidence>
<feature type="signal peptide" evidence="2">
    <location>
        <begin position="1"/>
        <end position="23"/>
    </location>
</feature>
<feature type="chain" id="PRO_5030940010" description="Xaa-Pro dipeptidyl-peptidase C-terminal domain-containing protein" evidence="2">
    <location>
        <begin position="24"/>
        <end position="710"/>
    </location>
</feature>
<dbReference type="InterPro" id="IPR000383">
    <property type="entry name" value="Xaa-Pro-like_dom"/>
</dbReference>
<dbReference type="SUPFAM" id="SSF49785">
    <property type="entry name" value="Galactose-binding domain-like"/>
    <property type="match status" value="1"/>
</dbReference>
<dbReference type="Proteomes" id="UP000242886">
    <property type="component" value="Chromosome SDENCHOL"/>
</dbReference>
<feature type="domain" description="Xaa-Pro dipeptidyl-peptidase C-terminal" evidence="3">
    <location>
        <begin position="412"/>
        <end position="700"/>
    </location>
</feature>
<reference evidence="4" key="1">
    <citation type="submission" date="2017-03" db="EMBL/GenBank/DDBJ databases">
        <authorList>
            <consortium name="AG Boll"/>
        </authorList>
    </citation>
    <scope>NUCLEOTIDE SEQUENCE [LARGE SCALE GENOMIC DNA]</scope>
    <source>
        <strain evidence="4">Chol</strain>
    </source>
</reference>
<evidence type="ECO:0000256" key="1">
    <source>
        <dbReference type="ARBA" id="ARBA00022801"/>
    </source>
</evidence>
<keyword evidence="1" id="KW-0378">Hydrolase</keyword>
<dbReference type="InterPro" id="IPR050585">
    <property type="entry name" value="Xaa-Pro_dipeptidyl-ppase/CocE"/>
</dbReference>
<dbReference type="PANTHER" id="PTHR43056:SF10">
    <property type="entry name" value="COCE_NOND FAMILY, PUTATIVE (AFU_ORTHOLOGUE AFUA_7G00600)-RELATED"/>
    <property type="match status" value="1"/>
</dbReference>
<accession>A0A7Z7HRN2</accession>
<dbReference type="EMBL" id="LT837803">
    <property type="protein sequence ID" value="SMB27884.1"/>
    <property type="molecule type" value="Genomic_DNA"/>
</dbReference>
<proteinExistence type="predicted"/>
<dbReference type="GO" id="GO:0008239">
    <property type="term" value="F:dipeptidyl-peptidase activity"/>
    <property type="evidence" value="ECO:0007669"/>
    <property type="project" value="InterPro"/>
</dbReference>
<keyword evidence="5" id="KW-1185">Reference proteome</keyword>
<dbReference type="NCBIfam" id="TIGR00976">
    <property type="entry name" value="CocE_NonD"/>
    <property type="match status" value="1"/>
</dbReference>
<dbReference type="AlphaFoldDB" id="A0A7Z7HRN2"/>
<evidence type="ECO:0000313" key="5">
    <source>
        <dbReference type="Proteomes" id="UP000242886"/>
    </source>
</evidence>
<dbReference type="PANTHER" id="PTHR43056">
    <property type="entry name" value="PEPTIDASE S9 PROLYL OLIGOPEPTIDASE"/>
    <property type="match status" value="1"/>
</dbReference>